<gene>
    <name evidence="2" type="ORF">E5676_scaffold2032G00180</name>
    <name evidence="1" type="ORF">E6C27_scaffold99G00920</name>
</gene>
<dbReference type="AlphaFoldDB" id="A0A5A7V6U8"/>
<evidence type="ECO:0000313" key="2">
    <source>
        <dbReference type="EMBL" id="TYK18499.1"/>
    </source>
</evidence>
<dbReference type="Proteomes" id="UP000321393">
    <property type="component" value="Unassembled WGS sequence"/>
</dbReference>
<dbReference type="CDD" id="cd00303">
    <property type="entry name" value="retropepsin_like"/>
    <property type="match status" value="1"/>
</dbReference>
<dbReference type="InterPro" id="IPR043128">
    <property type="entry name" value="Rev_trsase/Diguanyl_cyclase"/>
</dbReference>
<dbReference type="CDD" id="cd01647">
    <property type="entry name" value="RT_LTR"/>
    <property type="match status" value="1"/>
</dbReference>
<dbReference type="EMBL" id="SSTE01001955">
    <property type="protein sequence ID" value="KAA0064082.1"/>
    <property type="molecule type" value="Genomic_DNA"/>
</dbReference>
<dbReference type="STRING" id="1194695.A0A5A7V6U8"/>
<evidence type="ECO:0000313" key="4">
    <source>
        <dbReference type="Proteomes" id="UP000321947"/>
    </source>
</evidence>
<dbReference type="SUPFAM" id="SSF56672">
    <property type="entry name" value="DNA/RNA polymerases"/>
    <property type="match status" value="1"/>
</dbReference>
<dbReference type="Pfam" id="PF08284">
    <property type="entry name" value="RVP_2"/>
    <property type="match status" value="1"/>
</dbReference>
<sequence>MFVVRPDNTEEEIVEEDDYGQKELNTMELREELGTVAELCINSVVRLTNLGTMKVRGKIHGEEVVVLIDYGAATISEKLVTSLKLHTKETSNYGVILGFGAAVNGKGVCEKVEIMLNDWLVVENFLPLELGGVDVILGMLWLYSLGVTEMDWNSVMTFFHNSKKIVIKGDPSLTKTQVSLKSLVLLVKKKDGSRRFCVDYRALNNLTIPNKFPIPVIEELFDELNGANLFSKIDLKVGYHQIRMCK</sequence>
<dbReference type="Gene3D" id="3.30.70.270">
    <property type="match status" value="1"/>
</dbReference>
<dbReference type="Gene3D" id="3.10.10.10">
    <property type="entry name" value="HIV Type 1 Reverse Transcriptase, subunit A, domain 1"/>
    <property type="match status" value="1"/>
</dbReference>
<organism evidence="1 3">
    <name type="scientific">Cucumis melo var. makuwa</name>
    <name type="common">Oriental melon</name>
    <dbReference type="NCBI Taxonomy" id="1194695"/>
    <lineage>
        <taxon>Eukaryota</taxon>
        <taxon>Viridiplantae</taxon>
        <taxon>Streptophyta</taxon>
        <taxon>Embryophyta</taxon>
        <taxon>Tracheophyta</taxon>
        <taxon>Spermatophyta</taxon>
        <taxon>Magnoliopsida</taxon>
        <taxon>eudicotyledons</taxon>
        <taxon>Gunneridae</taxon>
        <taxon>Pentapetalae</taxon>
        <taxon>rosids</taxon>
        <taxon>fabids</taxon>
        <taxon>Cucurbitales</taxon>
        <taxon>Cucurbitaceae</taxon>
        <taxon>Benincaseae</taxon>
        <taxon>Cucumis</taxon>
    </lineage>
</organism>
<proteinExistence type="predicted"/>
<dbReference type="InterPro" id="IPR032567">
    <property type="entry name" value="RTL1-rel"/>
</dbReference>
<evidence type="ECO:0000313" key="3">
    <source>
        <dbReference type="Proteomes" id="UP000321393"/>
    </source>
</evidence>
<comment type="caution">
    <text evidence="1">The sequence shown here is derived from an EMBL/GenBank/DDBJ whole genome shotgun (WGS) entry which is preliminary data.</text>
</comment>
<protein>
    <submittedName>
        <fullName evidence="1">Ty3-gypsy retrotransposon protein</fullName>
    </submittedName>
</protein>
<dbReference type="OrthoDB" id="1933597at2759"/>
<name>A0A5A7V6U8_CUCMM</name>
<dbReference type="InterPro" id="IPR021109">
    <property type="entry name" value="Peptidase_aspartic_dom_sf"/>
</dbReference>
<dbReference type="EMBL" id="SSTD01007725">
    <property type="protein sequence ID" value="TYK18499.1"/>
    <property type="molecule type" value="Genomic_DNA"/>
</dbReference>
<accession>A0A5A7V6U8</accession>
<evidence type="ECO:0000313" key="1">
    <source>
        <dbReference type="EMBL" id="KAA0064082.1"/>
    </source>
</evidence>
<dbReference type="InterPro" id="IPR043502">
    <property type="entry name" value="DNA/RNA_pol_sf"/>
</dbReference>
<reference evidence="3 4" key="1">
    <citation type="submission" date="2019-08" db="EMBL/GenBank/DDBJ databases">
        <title>Draft genome sequences of two oriental melons (Cucumis melo L. var makuwa).</title>
        <authorList>
            <person name="Kwon S.-Y."/>
        </authorList>
    </citation>
    <scope>NUCLEOTIDE SEQUENCE [LARGE SCALE GENOMIC DNA]</scope>
    <source>
        <strain evidence="4">cv. Chang Bougi</strain>
        <strain evidence="3">cv. SW 3</strain>
        <tissue evidence="1">Leaf</tissue>
    </source>
</reference>
<dbReference type="PANTHER" id="PTHR15503">
    <property type="entry name" value="LDOC1 RELATED"/>
    <property type="match status" value="1"/>
</dbReference>
<dbReference type="PANTHER" id="PTHR15503:SF22">
    <property type="entry name" value="TRANSPOSON TY3-I GAG POLYPROTEIN"/>
    <property type="match status" value="1"/>
</dbReference>
<dbReference type="Gene3D" id="2.40.70.10">
    <property type="entry name" value="Acid Proteases"/>
    <property type="match status" value="1"/>
</dbReference>
<dbReference type="Proteomes" id="UP000321947">
    <property type="component" value="Unassembled WGS sequence"/>
</dbReference>